<dbReference type="EMBL" id="VLKF01000001">
    <property type="protein sequence ID" value="TWH73081.1"/>
    <property type="molecule type" value="Genomic_DNA"/>
</dbReference>
<protein>
    <submittedName>
        <fullName evidence="2">Uncharacterized protein</fullName>
    </submittedName>
</protein>
<feature type="compositionally biased region" description="Basic residues" evidence="1">
    <location>
        <begin position="280"/>
        <end position="297"/>
    </location>
</feature>
<proteinExistence type="predicted"/>
<feature type="region of interest" description="Disordered" evidence="1">
    <location>
        <begin position="39"/>
        <end position="140"/>
    </location>
</feature>
<name>A0A562IQ17_9ACTN</name>
<evidence type="ECO:0000313" key="2">
    <source>
        <dbReference type="EMBL" id="TWH73081.1"/>
    </source>
</evidence>
<dbReference type="AlphaFoldDB" id="A0A562IQ17"/>
<comment type="caution">
    <text evidence="2">The sequence shown here is derived from an EMBL/GenBank/DDBJ whole genome shotgun (WGS) entry which is preliminary data.</text>
</comment>
<gene>
    <name evidence="2" type="ORF">JD78_01604</name>
</gene>
<reference evidence="2 3" key="1">
    <citation type="submission" date="2019-07" db="EMBL/GenBank/DDBJ databases">
        <title>R&amp;d 2014.</title>
        <authorList>
            <person name="Klenk H.-P."/>
        </authorList>
    </citation>
    <scope>NUCLEOTIDE SEQUENCE [LARGE SCALE GENOMIC DNA]</scope>
    <source>
        <strain evidence="2 3">DSM 45764</strain>
    </source>
</reference>
<feature type="compositionally biased region" description="Basic and acidic residues" evidence="1">
    <location>
        <begin position="128"/>
        <end position="140"/>
    </location>
</feature>
<keyword evidence="3" id="KW-1185">Reference proteome</keyword>
<organism evidence="2 3">
    <name type="scientific">Modestobacter roseus</name>
    <dbReference type="NCBI Taxonomy" id="1181884"/>
    <lineage>
        <taxon>Bacteria</taxon>
        <taxon>Bacillati</taxon>
        <taxon>Actinomycetota</taxon>
        <taxon>Actinomycetes</taxon>
        <taxon>Geodermatophilales</taxon>
        <taxon>Geodermatophilaceae</taxon>
        <taxon>Modestobacter</taxon>
    </lineage>
</organism>
<dbReference type="Proteomes" id="UP000321490">
    <property type="component" value="Unassembled WGS sequence"/>
</dbReference>
<accession>A0A562IQ17</accession>
<feature type="region of interest" description="Disordered" evidence="1">
    <location>
        <begin position="1"/>
        <end position="26"/>
    </location>
</feature>
<sequence length="297" mass="31891">MEERQDAVEDLLPLPQPRHPRHRLGDVGQQVPVGEHRALRGAGGAAGVLQQRDVGVRRPRVRRVQRGCLGDEVLPAQRTGRRAGDGRPGGPGLRHRQPQREPLRPRQRPGQVDGDDGAPAGEVQPLHQRGDLVPDDRDGRAVVGELGPQLIGGVQRVVLDHHRPEPQRGVERDDVLRAVGQHQGHPVAGADAEPAQRLCCAGHLVAELGVARGGPGEVQRRAVGEARRGLGQQVADGLLGHVHPGRHPGGVAADPVRHRFGGHPDSEPRTAGGPQVSPRRAARPRPRPARTGVRRSR</sequence>
<feature type="region of interest" description="Disordered" evidence="1">
    <location>
        <begin position="242"/>
        <end position="297"/>
    </location>
</feature>
<evidence type="ECO:0000256" key="1">
    <source>
        <dbReference type="SAM" id="MobiDB-lite"/>
    </source>
</evidence>
<evidence type="ECO:0000313" key="3">
    <source>
        <dbReference type="Proteomes" id="UP000321490"/>
    </source>
</evidence>